<comment type="function">
    <text evidence="7">May be involved in cell wall biosynthesis.</text>
</comment>
<dbReference type="Proteomes" id="UP001140206">
    <property type="component" value="Chromosome 3"/>
</dbReference>
<dbReference type="GO" id="GO:0032580">
    <property type="term" value="C:Golgi cisterna membrane"/>
    <property type="evidence" value="ECO:0007669"/>
    <property type="project" value="UniProtKB-SubCell"/>
</dbReference>
<dbReference type="Gene3D" id="3.40.50.11340">
    <property type="match status" value="1"/>
</dbReference>
<comment type="subcellular location">
    <subcellularLocation>
        <location evidence="7">Golgi apparatus</location>
        <location evidence="7">Golgi stack membrane</location>
        <topology evidence="7">Single-pass type II membrane protein</topology>
    </subcellularLocation>
</comment>
<evidence type="ECO:0000256" key="5">
    <source>
        <dbReference type="ARBA" id="ARBA00023180"/>
    </source>
</evidence>
<name>A0AAV8EL36_9POAL</name>
<dbReference type="GO" id="GO:0042546">
    <property type="term" value="P:cell wall biogenesis"/>
    <property type="evidence" value="ECO:0007669"/>
    <property type="project" value="InterPro"/>
</dbReference>
<sequence>MTKHHLNVSERHWRRNLGLRIRNKPTIWCLPTVRIVPQTKLHRPTCLGATTHVVELKPHECLDKRALTIDLLPHHDDRRRLHLPFEPTRVRIHREFLVDLFGFGCICLTRGRRDSDLFQVLKIRLEKGKRDDTDLGGKTSYLKHTDKHHDRLLGGLLSPDMDEQYCLSRYKSSMFRKPSPFSVSPYLVEKLRKYEELHKKCGPNSKFFKQAIDQLNSGQSVDNAECKYIIWTQINGLGNRMLSLVSTFLYALLTNRVLLAELTPEMKDVFCEPFPGSSWQLPFDEFPIKLLLLKYREDSPESYTVMLKNKNITDSSNITHESLPSLVFFNAVAFNWRMENHLFCEKDQKILQKFNWMVVKSDGYYAAAFFLLPMYRNELRRLFPIKESVFHHLGRYLFQPANPVWNIIERFYQTHLINSDEKVGLQIRLFREEPIPFEDVYNHIMACSEKENLLPKLDHSNHDNSTPIVDKRTSILVLSLSSEFYERIKAMYYEKSTVSGEMVAVYQPTHEREQDSQAKFHNQKALAEMILLSYCDKIITTATSTFGYVAHGLSGSKPWVLRTLNRLMKEPGPACVRSMSVEPCLHSPPILECKANVSIDPTEVEPYLRQCDDAPPMGLKLYDLV</sequence>
<evidence type="ECO:0000256" key="6">
    <source>
        <dbReference type="ARBA" id="ARBA00023316"/>
    </source>
</evidence>
<dbReference type="FunFam" id="3.40.50.11340:FF:000005">
    <property type="entry name" value="Galactoside 2-alpha-L-fucosyltransferase"/>
    <property type="match status" value="1"/>
</dbReference>
<keyword evidence="4 7" id="KW-0333">Golgi apparatus</keyword>
<evidence type="ECO:0000256" key="1">
    <source>
        <dbReference type="ARBA" id="ARBA00010481"/>
    </source>
</evidence>
<proteinExistence type="inferred from homology"/>
<dbReference type="EC" id="2.4.1.-" evidence="7"/>
<dbReference type="InterPro" id="IPR004938">
    <property type="entry name" value="XG_FTase"/>
</dbReference>
<protein>
    <recommendedName>
        <fullName evidence="7">Fucosyltransferase</fullName>
        <ecNumber evidence="7">2.4.1.-</ecNumber>
    </recommendedName>
</protein>
<dbReference type="GO" id="GO:0009969">
    <property type="term" value="P:xyloglucan biosynthetic process"/>
    <property type="evidence" value="ECO:0007669"/>
    <property type="project" value="TreeGrafter"/>
</dbReference>
<dbReference type="EMBL" id="JAMFTS010000003">
    <property type="protein sequence ID" value="KAJ4781219.1"/>
    <property type="molecule type" value="Genomic_DNA"/>
</dbReference>
<evidence type="ECO:0000256" key="2">
    <source>
        <dbReference type="ARBA" id="ARBA00022676"/>
    </source>
</evidence>
<gene>
    <name evidence="8" type="ORF">LUZ62_065476</name>
</gene>
<dbReference type="AlphaFoldDB" id="A0AAV8EL36"/>
<accession>A0AAV8EL36</accession>
<dbReference type="GO" id="GO:0071555">
    <property type="term" value="P:cell wall organization"/>
    <property type="evidence" value="ECO:0007669"/>
    <property type="project" value="UniProtKB-UniRule"/>
</dbReference>
<dbReference type="PANTHER" id="PTHR31889:SF2">
    <property type="entry name" value="FUCOSYLTRANSFERASE 3"/>
    <property type="match status" value="1"/>
</dbReference>
<evidence type="ECO:0000256" key="3">
    <source>
        <dbReference type="ARBA" id="ARBA00022679"/>
    </source>
</evidence>
<organism evidence="8 9">
    <name type="scientific">Rhynchospora pubera</name>
    <dbReference type="NCBI Taxonomy" id="906938"/>
    <lineage>
        <taxon>Eukaryota</taxon>
        <taxon>Viridiplantae</taxon>
        <taxon>Streptophyta</taxon>
        <taxon>Embryophyta</taxon>
        <taxon>Tracheophyta</taxon>
        <taxon>Spermatophyta</taxon>
        <taxon>Magnoliopsida</taxon>
        <taxon>Liliopsida</taxon>
        <taxon>Poales</taxon>
        <taxon>Cyperaceae</taxon>
        <taxon>Cyperoideae</taxon>
        <taxon>Rhynchosporeae</taxon>
        <taxon>Rhynchospora</taxon>
    </lineage>
</organism>
<evidence type="ECO:0000313" key="8">
    <source>
        <dbReference type="EMBL" id="KAJ4781219.1"/>
    </source>
</evidence>
<reference evidence="8" key="1">
    <citation type="submission" date="2022-08" db="EMBL/GenBank/DDBJ databases">
        <authorList>
            <person name="Marques A."/>
        </authorList>
    </citation>
    <scope>NUCLEOTIDE SEQUENCE</scope>
    <source>
        <strain evidence="8">RhyPub2mFocal</strain>
        <tissue evidence="8">Leaves</tissue>
    </source>
</reference>
<evidence type="ECO:0000256" key="4">
    <source>
        <dbReference type="ARBA" id="ARBA00023034"/>
    </source>
</evidence>
<dbReference type="GO" id="GO:0008107">
    <property type="term" value="F:galactoside 2-alpha-L-fucosyltransferase activity"/>
    <property type="evidence" value="ECO:0007669"/>
    <property type="project" value="InterPro"/>
</dbReference>
<evidence type="ECO:0000313" key="9">
    <source>
        <dbReference type="Proteomes" id="UP001140206"/>
    </source>
</evidence>
<evidence type="ECO:0000256" key="7">
    <source>
        <dbReference type="RuleBase" id="RU367004"/>
    </source>
</evidence>
<comment type="caution">
    <text evidence="8">The sequence shown here is derived from an EMBL/GenBank/DDBJ whole genome shotgun (WGS) entry which is preliminary data.</text>
</comment>
<keyword evidence="9" id="KW-1185">Reference proteome</keyword>
<dbReference type="PANTHER" id="PTHR31889">
    <property type="entry name" value="FUCOSYLTRANSFERASE 2-RELATED"/>
    <property type="match status" value="1"/>
</dbReference>
<keyword evidence="2 7" id="KW-0328">Glycosyltransferase</keyword>
<dbReference type="Gene3D" id="3.40.50.11350">
    <property type="match status" value="1"/>
</dbReference>
<dbReference type="Pfam" id="PF03254">
    <property type="entry name" value="XG_FTase"/>
    <property type="match status" value="1"/>
</dbReference>
<keyword evidence="5" id="KW-0325">Glycoprotein</keyword>
<keyword evidence="6 7" id="KW-0961">Cell wall biogenesis/degradation</keyword>
<comment type="similarity">
    <text evidence="1 7">Belongs to the glycosyltransferase 37 family.</text>
</comment>
<keyword evidence="3 7" id="KW-0808">Transferase</keyword>